<evidence type="ECO:0000256" key="1">
    <source>
        <dbReference type="SAM" id="MobiDB-lite"/>
    </source>
</evidence>
<keyword evidence="2" id="KW-0812">Transmembrane</keyword>
<keyword evidence="2" id="KW-1133">Transmembrane helix</keyword>
<dbReference type="Proteomes" id="UP000009877">
    <property type="component" value="Unassembled WGS sequence"/>
</dbReference>
<evidence type="ECO:0000313" key="3">
    <source>
        <dbReference type="EMBL" id="EME35901.1"/>
    </source>
</evidence>
<dbReference type="Pfam" id="PF19877">
    <property type="entry name" value="DUF6350"/>
    <property type="match status" value="1"/>
</dbReference>
<dbReference type="RefSeq" id="WP_006215527.1">
    <property type="nucleotide sequence ID" value="NZ_ANHZ02000020.1"/>
</dbReference>
<feature type="compositionally biased region" description="Basic residues" evidence="1">
    <location>
        <begin position="521"/>
        <end position="531"/>
    </location>
</feature>
<name>M2XA02_9MICC</name>
<feature type="region of interest" description="Disordered" evidence="1">
    <location>
        <begin position="446"/>
        <end position="531"/>
    </location>
</feature>
<feature type="transmembrane region" description="Helical" evidence="2">
    <location>
        <begin position="70"/>
        <end position="93"/>
    </location>
</feature>
<feature type="transmembrane region" description="Helical" evidence="2">
    <location>
        <begin position="105"/>
        <end position="126"/>
    </location>
</feature>
<feature type="compositionally biased region" description="Basic and acidic residues" evidence="1">
    <location>
        <begin position="472"/>
        <end position="504"/>
    </location>
</feature>
<organism evidence="3 4">
    <name type="scientific">Kocuria palustris PEL</name>
    <dbReference type="NCBI Taxonomy" id="1236550"/>
    <lineage>
        <taxon>Bacteria</taxon>
        <taxon>Bacillati</taxon>
        <taxon>Actinomycetota</taxon>
        <taxon>Actinomycetes</taxon>
        <taxon>Micrococcales</taxon>
        <taxon>Micrococcaceae</taxon>
        <taxon>Kocuria</taxon>
    </lineage>
</organism>
<feature type="transmembrane region" description="Helical" evidence="2">
    <location>
        <begin position="38"/>
        <end position="58"/>
    </location>
</feature>
<feature type="compositionally biased region" description="Acidic residues" evidence="1">
    <location>
        <begin position="458"/>
        <end position="471"/>
    </location>
</feature>
<sequence>MTDRPASPASPSAPESSVAPGGAPEEILAVSVPWHRGVLPGLGIAVPVLALTMIALVLSTVLGSFEHLPAAVAGGLGAQLWLLSLGVPVDVLIAPAEGLGAEGGVVSLVPLGLSGLTAWLSFAVGVRMARGAPSGARLGAAVLTAGLTHAVLAAAVAVVGRTPASAASPLWALLIGGWLVCLFIAIGAMVEEGSAAALVGQRTVARAQRMRQDYRWAGSYLWALLRAGGIGALCAVLAGAVCMLLALTTGAESMLEAHRALGTDIPGDIAVAVLHFALLPNLVLWASAWASGAGFAIGDGTAITPAGTQAEALPMLPVLAILPGHDPAPALLAAPVLLVLGGFAAGHWFAREGEDHLGEWIAVRLPSRWLSAPLVIVLSSVLIGAVAGALMLLLGAVSSGSLGLGALTEVGPDPARLALAVGLEVALGALIALILSPWTDHRRAVRTGAAAAEPEAGASEDDELWSVQDEDERARQEAASRAEADRQREARRRAEIKQGRRQRAEAVQAKRQRKESADERRRRRRKAVRDR</sequence>
<proteinExistence type="predicted"/>
<feature type="transmembrane region" description="Helical" evidence="2">
    <location>
        <begin position="417"/>
        <end position="436"/>
    </location>
</feature>
<dbReference type="InterPro" id="IPR045931">
    <property type="entry name" value="DUF6350"/>
</dbReference>
<evidence type="ECO:0000313" key="4">
    <source>
        <dbReference type="Proteomes" id="UP000009877"/>
    </source>
</evidence>
<reference evidence="3 4" key="1">
    <citation type="journal article" date="2014" name="Genome Announc.">
        <title>Draft Genome Sequence of Kocuria palustris PEL.</title>
        <authorList>
            <person name="Sharma G."/>
            <person name="Khatri I."/>
            <person name="Subramanian S."/>
        </authorList>
    </citation>
    <scope>NUCLEOTIDE SEQUENCE [LARGE SCALE GENOMIC DNA]</scope>
    <source>
        <strain evidence="3 4">PEL</strain>
    </source>
</reference>
<keyword evidence="2" id="KW-0472">Membrane</keyword>
<evidence type="ECO:0000256" key="2">
    <source>
        <dbReference type="SAM" id="Phobius"/>
    </source>
</evidence>
<dbReference type="EMBL" id="ANHZ02000020">
    <property type="protein sequence ID" value="EME35901.1"/>
    <property type="molecule type" value="Genomic_DNA"/>
</dbReference>
<accession>M2XA02</accession>
<dbReference type="AlphaFoldDB" id="M2XA02"/>
<feature type="transmembrane region" description="Helical" evidence="2">
    <location>
        <begin position="220"/>
        <end position="249"/>
    </location>
</feature>
<feature type="transmembrane region" description="Helical" evidence="2">
    <location>
        <begin position="370"/>
        <end position="397"/>
    </location>
</feature>
<comment type="caution">
    <text evidence="3">The sequence shown here is derived from an EMBL/GenBank/DDBJ whole genome shotgun (WGS) entry which is preliminary data.</text>
</comment>
<protein>
    <submittedName>
        <fullName evidence="3">Integral membrane protein</fullName>
    </submittedName>
</protein>
<feature type="transmembrane region" description="Helical" evidence="2">
    <location>
        <begin position="138"/>
        <end position="159"/>
    </location>
</feature>
<feature type="region of interest" description="Disordered" evidence="1">
    <location>
        <begin position="1"/>
        <end position="21"/>
    </location>
</feature>
<feature type="transmembrane region" description="Helical" evidence="2">
    <location>
        <begin position="171"/>
        <end position="199"/>
    </location>
</feature>
<gene>
    <name evidence="3" type="ORF">C884_01301</name>
</gene>
<keyword evidence="4" id="KW-1185">Reference proteome</keyword>
<feature type="transmembrane region" description="Helical" evidence="2">
    <location>
        <begin position="328"/>
        <end position="350"/>
    </location>
</feature>
<feature type="compositionally biased region" description="Low complexity" evidence="1">
    <location>
        <begin position="448"/>
        <end position="457"/>
    </location>
</feature>